<evidence type="ECO:0000313" key="3">
    <source>
        <dbReference type="Proteomes" id="UP000187209"/>
    </source>
</evidence>
<feature type="compositionally biased region" description="Basic and acidic residues" evidence="1">
    <location>
        <begin position="103"/>
        <end position="158"/>
    </location>
</feature>
<name>A0A1R2BWW2_9CILI</name>
<dbReference type="EMBL" id="MPUH01000386">
    <property type="protein sequence ID" value="OMJ81299.1"/>
    <property type="molecule type" value="Genomic_DNA"/>
</dbReference>
<protein>
    <submittedName>
        <fullName evidence="2">Uncharacterized protein</fullName>
    </submittedName>
</protein>
<dbReference type="AlphaFoldDB" id="A0A1R2BWW2"/>
<feature type="compositionally biased region" description="Polar residues" evidence="1">
    <location>
        <begin position="78"/>
        <end position="102"/>
    </location>
</feature>
<sequence>MSKKQISKSVNTKSKPFIQTEEWNSRFWIGKIQEFKPKSAVASRIGDIKSLKGPQKLPKIKSAHALGVERSPIIEESYTMNSYKGSTESNSKTESRNGMSYNNRKESSLESKRNSKIALSKDLRRQSHRDPEEIQKLEFGKTQKNPSKTDQEDKKKPEISLAINKRPSKRLEINPMLIEKSTLIPSDTFLKSSRDNPRNSFLKYLPKLSQISNTGNSGFPEQDDLYDSFEIKEMNSESDEDDKVEILELKKISAELGDNLIENYLIELCPGLAISACKEMVSAALVLFSSSILDKYIIEILSQMIPKIAKEVHSDSIVIEYIDLRDNIVIDVFEEEINRLIYDISSTQIANIIMEDYSCELPIEEIVIESINEEKVWNKEIVNIVGNHLVDCLIEEEWVEILAEDEINSIRLEQIWRYFPANLQKDINKAQAPKIIERIADHLYFDILNEIVGGVWVEGIVMHCLNGDEDEILNIILPTISLSKKKVIKKL</sequence>
<proteinExistence type="predicted"/>
<feature type="region of interest" description="Disordered" evidence="1">
    <location>
        <begin position="62"/>
        <end position="160"/>
    </location>
</feature>
<accession>A0A1R2BWW2</accession>
<organism evidence="2 3">
    <name type="scientific">Stentor coeruleus</name>
    <dbReference type="NCBI Taxonomy" id="5963"/>
    <lineage>
        <taxon>Eukaryota</taxon>
        <taxon>Sar</taxon>
        <taxon>Alveolata</taxon>
        <taxon>Ciliophora</taxon>
        <taxon>Postciliodesmatophora</taxon>
        <taxon>Heterotrichea</taxon>
        <taxon>Heterotrichida</taxon>
        <taxon>Stentoridae</taxon>
        <taxon>Stentor</taxon>
    </lineage>
</organism>
<evidence type="ECO:0000256" key="1">
    <source>
        <dbReference type="SAM" id="MobiDB-lite"/>
    </source>
</evidence>
<dbReference type="Proteomes" id="UP000187209">
    <property type="component" value="Unassembled WGS sequence"/>
</dbReference>
<evidence type="ECO:0000313" key="2">
    <source>
        <dbReference type="EMBL" id="OMJ81299.1"/>
    </source>
</evidence>
<keyword evidence="3" id="KW-1185">Reference proteome</keyword>
<gene>
    <name evidence="2" type="ORF">SteCoe_18293</name>
</gene>
<reference evidence="2 3" key="1">
    <citation type="submission" date="2016-11" db="EMBL/GenBank/DDBJ databases">
        <title>The macronuclear genome of Stentor coeruleus: a giant cell with tiny introns.</title>
        <authorList>
            <person name="Slabodnick M."/>
            <person name="Ruby J.G."/>
            <person name="Reiff S.B."/>
            <person name="Swart E.C."/>
            <person name="Gosai S."/>
            <person name="Prabakaran S."/>
            <person name="Witkowska E."/>
            <person name="Larue G.E."/>
            <person name="Fisher S."/>
            <person name="Freeman R.M."/>
            <person name="Gunawardena J."/>
            <person name="Chu W."/>
            <person name="Stover N.A."/>
            <person name="Gregory B.D."/>
            <person name="Nowacki M."/>
            <person name="Derisi J."/>
            <person name="Roy S.W."/>
            <person name="Marshall W.F."/>
            <person name="Sood P."/>
        </authorList>
    </citation>
    <scope>NUCLEOTIDE SEQUENCE [LARGE SCALE GENOMIC DNA]</scope>
    <source>
        <strain evidence="2">WM001</strain>
    </source>
</reference>
<comment type="caution">
    <text evidence="2">The sequence shown here is derived from an EMBL/GenBank/DDBJ whole genome shotgun (WGS) entry which is preliminary data.</text>
</comment>